<organism evidence="2 4">
    <name type="scientific">Medicago truncatula</name>
    <name type="common">Barrel medic</name>
    <name type="synonym">Medicago tribuloides</name>
    <dbReference type="NCBI Taxonomy" id="3880"/>
    <lineage>
        <taxon>Eukaryota</taxon>
        <taxon>Viridiplantae</taxon>
        <taxon>Streptophyta</taxon>
        <taxon>Embryophyta</taxon>
        <taxon>Tracheophyta</taxon>
        <taxon>Spermatophyta</taxon>
        <taxon>Magnoliopsida</taxon>
        <taxon>eudicotyledons</taxon>
        <taxon>Gunneridae</taxon>
        <taxon>Pentapetalae</taxon>
        <taxon>rosids</taxon>
        <taxon>fabids</taxon>
        <taxon>Fabales</taxon>
        <taxon>Fabaceae</taxon>
        <taxon>Papilionoideae</taxon>
        <taxon>50 kb inversion clade</taxon>
        <taxon>NPAAA clade</taxon>
        <taxon>Hologalegina</taxon>
        <taxon>IRL clade</taxon>
        <taxon>Trifolieae</taxon>
        <taxon>Medicago</taxon>
    </lineage>
</organism>
<sequence length="53" mass="5817">MLQVVIVAVIVVVDCVYKCIVFQNIIVYIIQVVPVNVVMMQVVIVAVIAVVDC</sequence>
<evidence type="ECO:0000313" key="3">
    <source>
        <dbReference type="EnsemblPlants" id="KEH15391"/>
    </source>
</evidence>
<keyword evidence="1 2" id="KW-0812">Transmembrane</keyword>
<reference evidence="2 4" key="1">
    <citation type="journal article" date="2011" name="Nature">
        <title>The Medicago genome provides insight into the evolution of rhizobial symbioses.</title>
        <authorList>
            <person name="Young N.D."/>
            <person name="Debelle F."/>
            <person name="Oldroyd G.E."/>
            <person name="Geurts R."/>
            <person name="Cannon S.B."/>
            <person name="Udvardi M.K."/>
            <person name="Benedito V.A."/>
            <person name="Mayer K.F."/>
            <person name="Gouzy J."/>
            <person name="Schoof H."/>
            <person name="Van de Peer Y."/>
            <person name="Proost S."/>
            <person name="Cook D.R."/>
            <person name="Meyers B.C."/>
            <person name="Spannagl M."/>
            <person name="Cheung F."/>
            <person name="De Mita S."/>
            <person name="Krishnakumar V."/>
            <person name="Gundlach H."/>
            <person name="Zhou S."/>
            <person name="Mudge J."/>
            <person name="Bharti A.K."/>
            <person name="Murray J.D."/>
            <person name="Naoumkina M.A."/>
            <person name="Rosen B."/>
            <person name="Silverstein K.A."/>
            <person name="Tang H."/>
            <person name="Rombauts S."/>
            <person name="Zhao P.X."/>
            <person name="Zhou P."/>
            <person name="Barbe V."/>
            <person name="Bardou P."/>
            <person name="Bechner M."/>
            <person name="Bellec A."/>
            <person name="Berger A."/>
            <person name="Berges H."/>
            <person name="Bidwell S."/>
            <person name="Bisseling T."/>
            <person name="Choisne N."/>
            <person name="Couloux A."/>
            <person name="Denny R."/>
            <person name="Deshpande S."/>
            <person name="Dai X."/>
            <person name="Doyle J.J."/>
            <person name="Dudez A.M."/>
            <person name="Farmer A.D."/>
            <person name="Fouteau S."/>
            <person name="Franken C."/>
            <person name="Gibelin C."/>
            <person name="Gish J."/>
            <person name="Goldstein S."/>
            <person name="Gonzalez A.J."/>
            <person name="Green P.J."/>
            <person name="Hallab A."/>
            <person name="Hartog M."/>
            <person name="Hua A."/>
            <person name="Humphray S.J."/>
            <person name="Jeong D.H."/>
            <person name="Jing Y."/>
            <person name="Jocker A."/>
            <person name="Kenton S.M."/>
            <person name="Kim D.J."/>
            <person name="Klee K."/>
            <person name="Lai H."/>
            <person name="Lang C."/>
            <person name="Lin S."/>
            <person name="Macmil S.L."/>
            <person name="Magdelenat G."/>
            <person name="Matthews L."/>
            <person name="McCorrison J."/>
            <person name="Monaghan E.L."/>
            <person name="Mun J.H."/>
            <person name="Najar F.Z."/>
            <person name="Nicholson C."/>
            <person name="Noirot C."/>
            <person name="O'Bleness M."/>
            <person name="Paule C.R."/>
            <person name="Poulain J."/>
            <person name="Prion F."/>
            <person name="Qin B."/>
            <person name="Qu C."/>
            <person name="Retzel E.F."/>
            <person name="Riddle C."/>
            <person name="Sallet E."/>
            <person name="Samain S."/>
            <person name="Samson N."/>
            <person name="Sanders I."/>
            <person name="Saurat O."/>
            <person name="Scarpelli C."/>
            <person name="Schiex T."/>
            <person name="Segurens B."/>
            <person name="Severin A.J."/>
            <person name="Sherrier D.J."/>
            <person name="Shi R."/>
            <person name="Sims S."/>
            <person name="Singer S.R."/>
            <person name="Sinharoy S."/>
            <person name="Sterck L."/>
            <person name="Viollet A."/>
            <person name="Wang B.B."/>
            <person name="Wang K."/>
            <person name="Wang M."/>
            <person name="Wang X."/>
            <person name="Warfsmann J."/>
            <person name="Weissenbach J."/>
            <person name="White D.D."/>
            <person name="White J.D."/>
            <person name="Wiley G.B."/>
            <person name="Wincker P."/>
            <person name="Xing Y."/>
            <person name="Yang L."/>
            <person name="Yao Z."/>
            <person name="Ying F."/>
            <person name="Zhai J."/>
            <person name="Zhou L."/>
            <person name="Zuber A."/>
            <person name="Denarie J."/>
            <person name="Dixon R.A."/>
            <person name="May G.D."/>
            <person name="Schwartz D.C."/>
            <person name="Rogers J."/>
            <person name="Quetier F."/>
            <person name="Town C.D."/>
            <person name="Roe B.A."/>
        </authorList>
    </citation>
    <scope>NUCLEOTIDE SEQUENCE [LARGE SCALE GENOMIC DNA]</scope>
    <source>
        <strain evidence="2">A17</strain>
        <strain evidence="3 4">cv. Jemalong A17</strain>
    </source>
</reference>
<proteinExistence type="predicted"/>
<feature type="transmembrane region" description="Helical" evidence="1">
    <location>
        <begin position="25"/>
        <end position="51"/>
    </location>
</feature>
<evidence type="ECO:0000256" key="1">
    <source>
        <dbReference type="SAM" id="Phobius"/>
    </source>
</evidence>
<keyword evidence="4" id="KW-1185">Reference proteome</keyword>
<dbReference type="EMBL" id="KL403910">
    <property type="protein sequence ID" value="KEH15391.1"/>
    <property type="molecule type" value="Genomic_DNA"/>
</dbReference>
<name>A0A072TDW5_MEDTR</name>
<keyword evidence="1" id="KW-1133">Transmembrane helix</keyword>
<accession>A0A072TDW5</accession>
<keyword evidence="1" id="KW-0472">Membrane</keyword>
<evidence type="ECO:0000313" key="4">
    <source>
        <dbReference type="Proteomes" id="UP000002051"/>
    </source>
</evidence>
<protein>
    <submittedName>
        <fullName evidence="2">Transmembrane protein, putative</fullName>
    </submittedName>
</protein>
<evidence type="ECO:0000313" key="2">
    <source>
        <dbReference type="EMBL" id="KEH15391.1"/>
    </source>
</evidence>
<dbReference type="EnsemblPlants" id="KEH15391">
    <property type="protein sequence ID" value="KEH15391"/>
    <property type="gene ID" value="MTR_1186s0020"/>
</dbReference>
<dbReference type="HOGENOM" id="CLU_3071784_0_0_1"/>
<reference evidence="3" key="3">
    <citation type="submission" date="2015-06" db="UniProtKB">
        <authorList>
            <consortium name="EnsemblPlants"/>
        </authorList>
    </citation>
    <scope>IDENTIFICATION</scope>
    <source>
        <strain evidence="3">cv. Jemalong A17</strain>
    </source>
</reference>
<dbReference type="Proteomes" id="UP000002051">
    <property type="component" value="Unassembled WGS sequence"/>
</dbReference>
<reference evidence="2 4" key="2">
    <citation type="journal article" date="2014" name="BMC Genomics">
        <title>An improved genome release (version Mt4.0) for the model legume Medicago truncatula.</title>
        <authorList>
            <person name="Tang H."/>
            <person name="Krishnakumar V."/>
            <person name="Bidwell S."/>
            <person name="Rosen B."/>
            <person name="Chan A."/>
            <person name="Zhou S."/>
            <person name="Gentzbittel L."/>
            <person name="Childs K.L."/>
            <person name="Yandell M."/>
            <person name="Gundlach H."/>
            <person name="Mayer K.F."/>
            <person name="Schwartz D.C."/>
            <person name="Town C.D."/>
        </authorList>
    </citation>
    <scope>GENOME REANNOTATION</scope>
    <source>
        <strain evidence="2">A17</strain>
        <strain evidence="3 4">cv. Jemalong A17</strain>
    </source>
</reference>
<dbReference type="AlphaFoldDB" id="A0A072TDW5"/>
<gene>
    <name evidence="2" type="ORF">MTR_1186s0020</name>
</gene>